<evidence type="ECO:0000259" key="5">
    <source>
        <dbReference type="PROSITE" id="PS50977"/>
    </source>
</evidence>
<dbReference type="Pfam" id="PF00440">
    <property type="entry name" value="TetR_N"/>
    <property type="match status" value="1"/>
</dbReference>
<organism evidence="6 7">
    <name type="scientific">Sphingobacterium faecale</name>
    <dbReference type="NCBI Taxonomy" id="2803775"/>
    <lineage>
        <taxon>Bacteria</taxon>
        <taxon>Pseudomonadati</taxon>
        <taxon>Bacteroidota</taxon>
        <taxon>Sphingobacteriia</taxon>
        <taxon>Sphingobacteriales</taxon>
        <taxon>Sphingobacteriaceae</taxon>
        <taxon>Sphingobacterium</taxon>
    </lineage>
</organism>
<evidence type="ECO:0000256" key="2">
    <source>
        <dbReference type="ARBA" id="ARBA00023125"/>
    </source>
</evidence>
<sequence length="193" mass="21721">MARIKTFDESEILQKAVELFWKQGYSATSPQELVGAMGISRSSLYNTYGDKKSLFLKALKRYVDTDTASFVSTLDSSNDAKTTIGNFLRSLITPKSLKTKPYGCFIINTNVEFSNYDREIQYVIDKNNKMIIEALSDLIARSQIKNLISNKTPSNQLALFIYNNIIGIRVSIRSGISDNLLKSTIEIVLKILN</sequence>
<dbReference type="PRINTS" id="PR00455">
    <property type="entry name" value="HTHTETR"/>
</dbReference>
<comment type="caution">
    <text evidence="6">The sequence shown here is derived from an EMBL/GenBank/DDBJ whole genome shotgun (WGS) entry which is preliminary data.</text>
</comment>
<protein>
    <submittedName>
        <fullName evidence="6">TetR/AcrR family transcriptional regulator</fullName>
    </submittedName>
</protein>
<keyword evidence="2 4" id="KW-0238">DNA-binding</keyword>
<keyword evidence="3" id="KW-0804">Transcription</keyword>
<dbReference type="EMBL" id="JAERTY010000008">
    <property type="protein sequence ID" value="MBL1409926.1"/>
    <property type="molecule type" value="Genomic_DNA"/>
</dbReference>
<evidence type="ECO:0000256" key="4">
    <source>
        <dbReference type="PROSITE-ProRule" id="PRU00335"/>
    </source>
</evidence>
<dbReference type="Gene3D" id="1.10.10.60">
    <property type="entry name" value="Homeodomain-like"/>
    <property type="match status" value="1"/>
</dbReference>
<dbReference type="InterPro" id="IPR009057">
    <property type="entry name" value="Homeodomain-like_sf"/>
</dbReference>
<evidence type="ECO:0000313" key="7">
    <source>
        <dbReference type="Proteomes" id="UP000625283"/>
    </source>
</evidence>
<proteinExistence type="predicted"/>
<dbReference type="SUPFAM" id="SSF46689">
    <property type="entry name" value="Homeodomain-like"/>
    <property type="match status" value="1"/>
</dbReference>
<keyword evidence="1" id="KW-0805">Transcription regulation</keyword>
<dbReference type="PANTHER" id="PTHR47506:SF1">
    <property type="entry name" value="HTH-TYPE TRANSCRIPTIONAL REGULATOR YJDC"/>
    <property type="match status" value="1"/>
</dbReference>
<evidence type="ECO:0000313" key="6">
    <source>
        <dbReference type="EMBL" id="MBL1409926.1"/>
    </source>
</evidence>
<feature type="domain" description="HTH tetR-type" evidence="5">
    <location>
        <begin position="6"/>
        <end position="66"/>
    </location>
</feature>
<dbReference type="PANTHER" id="PTHR47506">
    <property type="entry name" value="TRANSCRIPTIONAL REGULATORY PROTEIN"/>
    <property type="match status" value="1"/>
</dbReference>
<reference evidence="6 7" key="1">
    <citation type="submission" date="2021-01" db="EMBL/GenBank/DDBJ databases">
        <title>C459-1 draft genome sequence.</title>
        <authorList>
            <person name="Zhang X.-F."/>
        </authorList>
    </citation>
    <scope>NUCLEOTIDE SEQUENCE [LARGE SCALE GENOMIC DNA]</scope>
    <source>
        <strain evidence="7">C459-1</strain>
    </source>
</reference>
<dbReference type="Proteomes" id="UP000625283">
    <property type="component" value="Unassembled WGS sequence"/>
</dbReference>
<evidence type="ECO:0000256" key="1">
    <source>
        <dbReference type="ARBA" id="ARBA00023015"/>
    </source>
</evidence>
<gene>
    <name evidence="6" type="ORF">JKG61_14300</name>
</gene>
<dbReference type="InterPro" id="IPR001647">
    <property type="entry name" value="HTH_TetR"/>
</dbReference>
<dbReference type="InterPro" id="IPR036271">
    <property type="entry name" value="Tet_transcr_reg_TetR-rel_C_sf"/>
</dbReference>
<dbReference type="Gene3D" id="1.10.357.10">
    <property type="entry name" value="Tetracycline Repressor, domain 2"/>
    <property type="match status" value="1"/>
</dbReference>
<evidence type="ECO:0000256" key="3">
    <source>
        <dbReference type="ARBA" id="ARBA00023163"/>
    </source>
</evidence>
<accession>A0ABS1R5D3</accession>
<keyword evidence="7" id="KW-1185">Reference proteome</keyword>
<dbReference type="RefSeq" id="WP_202103640.1">
    <property type="nucleotide sequence ID" value="NZ_JAERTY010000008.1"/>
</dbReference>
<dbReference type="SUPFAM" id="SSF48498">
    <property type="entry name" value="Tetracyclin repressor-like, C-terminal domain"/>
    <property type="match status" value="1"/>
</dbReference>
<feature type="DNA-binding region" description="H-T-H motif" evidence="4">
    <location>
        <begin position="29"/>
        <end position="48"/>
    </location>
</feature>
<name>A0ABS1R5D3_9SPHI</name>
<dbReference type="PROSITE" id="PS50977">
    <property type="entry name" value="HTH_TETR_2"/>
    <property type="match status" value="1"/>
</dbReference>